<accession>A0ACC1CWZ8</accession>
<evidence type="ECO:0000313" key="2">
    <source>
        <dbReference type="Proteomes" id="UP000824533"/>
    </source>
</evidence>
<organism evidence="1 2">
    <name type="scientific">Dendrolimus kikuchii</name>
    <dbReference type="NCBI Taxonomy" id="765133"/>
    <lineage>
        <taxon>Eukaryota</taxon>
        <taxon>Metazoa</taxon>
        <taxon>Ecdysozoa</taxon>
        <taxon>Arthropoda</taxon>
        <taxon>Hexapoda</taxon>
        <taxon>Insecta</taxon>
        <taxon>Pterygota</taxon>
        <taxon>Neoptera</taxon>
        <taxon>Endopterygota</taxon>
        <taxon>Lepidoptera</taxon>
        <taxon>Glossata</taxon>
        <taxon>Ditrysia</taxon>
        <taxon>Bombycoidea</taxon>
        <taxon>Lasiocampidae</taxon>
        <taxon>Dendrolimus</taxon>
    </lineage>
</organism>
<evidence type="ECO:0000313" key="1">
    <source>
        <dbReference type="EMBL" id="KAJ0176249.1"/>
    </source>
</evidence>
<gene>
    <name evidence="1" type="ORF">K1T71_008423</name>
</gene>
<protein>
    <submittedName>
        <fullName evidence="1">Uncharacterized protein</fullName>
    </submittedName>
</protein>
<dbReference type="Proteomes" id="UP000824533">
    <property type="component" value="Linkage Group LG14"/>
</dbReference>
<name>A0ACC1CWZ8_9NEOP</name>
<dbReference type="EMBL" id="CM034400">
    <property type="protein sequence ID" value="KAJ0176249.1"/>
    <property type="molecule type" value="Genomic_DNA"/>
</dbReference>
<reference evidence="1 2" key="1">
    <citation type="journal article" date="2021" name="Front. Genet.">
        <title>Chromosome-Level Genome Assembly Reveals Significant Gene Expansion in the Toll and IMD Signaling Pathways of Dendrolimus kikuchii.</title>
        <authorList>
            <person name="Zhou J."/>
            <person name="Wu P."/>
            <person name="Xiong Z."/>
            <person name="Liu N."/>
            <person name="Zhao N."/>
            <person name="Ji M."/>
            <person name="Qiu Y."/>
            <person name="Yang B."/>
        </authorList>
    </citation>
    <scope>NUCLEOTIDE SEQUENCE [LARGE SCALE GENOMIC DNA]</scope>
    <source>
        <strain evidence="1">Ann1</strain>
    </source>
</reference>
<proteinExistence type="predicted"/>
<sequence>MEESKDKGSEAGDTEDIPSDFFDDFTNEEFIEGLSVIDSWDFKKEKNKSPINDASAVESQKPDLRDLISEIKNRPTSRSSQHASTKEKSPLKRSTSSSRLSDFIKPGSRRDPDKTNEAIRRDKEEKVKVYLAKHLEDDLRPPGTELDDYYNEDVSLKPTEKKPLEVVEEKIDKKRKRSRERRESPVKKRSPKRSPRRSPRKSPRRQRTSPRSSVRPALRHSPRRTRRSPVRRSPHHSPIRKHSPAWRNPRWQRRSRSPYRSRRSRSPQISRRSRSPLRRRDLRRSRSRSIGNIIDNFLYPKSVDNVYHPSNIPYPNVEGQFAAPGVPFMAPQEPVYSEYYGSGYDYGGPPGPMGIGAPQPMPMSLMGPAPAVPLAIAPNPTVPSMVPAPQLLSSSPSQPTNPPKHLVEYSNPQDGLAKLYEEGKISKEDYLKLAPNKGVSYTMDTQTRVKVLNRCHDLVSKLSKLLLPRRLVVNMKTIGTEQKSLPQKYCSPLKRQAHIDFNYTMHNSSMAQQRNKRLIDTIIATLGLETVVTRSKSSSKNMKDAEVQTTKPYCEVCDIREYTKKCEASTSIDTKHFSSSVHTQVIEEELLSSKAVFNPSGSVGEGATMSIAHMTPAQLVSQLAARAKTLKQSDGEQSSHGNQFNRWNQPNNNYNYGSRGGGPASSQQYQNYYRY</sequence>
<comment type="caution">
    <text evidence="1">The sequence shown here is derived from an EMBL/GenBank/DDBJ whole genome shotgun (WGS) entry which is preliminary data.</text>
</comment>
<keyword evidence="2" id="KW-1185">Reference proteome</keyword>